<feature type="domain" description="GST N-terminal" evidence="2">
    <location>
        <begin position="1"/>
        <end position="82"/>
    </location>
</feature>
<reference evidence="4 5" key="1">
    <citation type="submission" date="2018-10" db="EMBL/GenBank/DDBJ databases">
        <title>Genomic Encyclopedia of Type Strains, Phase IV (KMG-IV): sequencing the most valuable type-strain genomes for metagenomic binning, comparative biology and taxonomic classification.</title>
        <authorList>
            <person name="Goeker M."/>
        </authorList>
    </citation>
    <scope>NUCLEOTIDE SEQUENCE [LARGE SCALE GENOMIC DNA]</scope>
    <source>
        <strain evidence="4 5">DSM 22008</strain>
    </source>
</reference>
<dbReference type="InterPro" id="IPR005955">
    <property type="entry name" value="GST_Zeta"/>
</dbReference>
<dbReference type="InterPro" id="IPR040079">
    <property type="entry name" value="Glutathione_S-Trfase"/>
</dbReference>
<protein>
    <submittedName>
        <fullName evidence="4">Maleylacetoacetate isomerase</fullName>
    </submittedName>
</protein>
<evidence type="ECO:0000259" key="2">
    <source>
        <dbReference type="PROSITE" id="PS50404"/>
    </source>
</evidence>
<dbReference type="CDD" id="cd03042">
    <property type="entry name" value="GST_N_Zeta"/>
    <property type="match status" value="1"/>
</dbReference>
<gene>
    <name evidence="4" type="ORF">DES40_2495</name>
</gene>
<dbReference type="NCBIfam" id="TIGR01262">
    <property type="entry name" value="maiA"/>
    <property type="match status" value="1"/>
</dbReference>
<dbReference type="InterPro" id="IPR034333">
    <property type="entry name" value="GST_Zeta_N"/>
</dbReference>
<dbReference type="GO" id="GO:0005737">
    <property type="term" value="C:cytoplasm"/>
    <property type="evidence" value="ECO:0007669"/>
    <property type="project" value="InterPro"/>
</dbReference>
<dbReference type="GO" id="GO:0006559">
    <property type="term" value="P:L-phenylalanine catabolic process"/>
    <property type="evidence" value="ECO:0007669"/>
    <property type="project" value="TreeGrafter"/>
</dbReference>
<dbReference type="SUPFAM" id="SSF47616">
    <property type="entry name" value="GST C-terminal domain-like"/>
    <property type="match status" value="1"/>
</dbReference>
<dbReference type="InterPro" id="IPR036249">
    <property type="entry name" value="Thioredoxin-like_sf"/>
</dbReference>
<evidence type="ECO:0000313" key="5">
    <source>
        <dbReference type="Proteomes" id="UP000282211"/>
    </source>
</evidence>
<dbReference type="PROSITE" id="PS50404">
    <property type="entry name" value="GST_NTER"/>
    <property type="match status" value="1"/>
</dbReference>
<dbReference type="Gene3D" id="3.40.30.10">
    <property type="entry name" value="Glutaredoxin"/>
    <property type="match status" value="1"/>
</dbReference>
<dbReference type="Proteomes" id="UP000282211">
    <property type="component" value="Unassembled WGS sequence"/>
</dbReference>
<dbReference type="InParanoid" id="A0A420WFC9"/>
<dbReference type="Pfam" id="PF13417">
    <property type="entry name" value="GST_N_3"/>
    <property type="match status" value="1"/>
</dbReference>
<dbReference type="SUPFAM" id="SSF52833">
    <property type="entry name" value="Thioredoxin-like"/>
    <property type="match status" value="1"/>
</dbReference>
<dbReference type="PANTHER" id="PTHR42673:SF4">
    <property type="entry name" value="MALEYLACETOACETATE ISOMERASE"/>
    <property type="match status" value="1"/>
</dbReference>
<dbReference type="SFLD" id="SFLDG00358">
    <property type="entry name" value="Main_(cytGST)"/>
    <property type="match status" value="1"/>
</dbReference>
<dbReference type="PANTHER" id="PTHR42673">
    <property type="entry name" value="MALEYLACETOACETATE ISOMERASE"/>
    <property type="match status" value="1"/>
</dbReference>
<keyword evidence="4" id="KW-0413">Isomerase</keyword>
<accession>A0A420WFC9</accession>
<keyword evidence="5" id="KW-1185">Reference proteome</keyword>
<dbReference type="InterPro" id="IPR004045">
    <property type="entry name" value="Glutathione_S-Trfase_N"/>
</dbReference>
<evidence type="ECO:0000313" key="4">
    <source>
        <dbReference type="EMBL" id="RKQ69691.1"/>
    </source>
</evidence>
<dbReference type="InterPro" id="IPR034330">
    <property type="entry name" value="GST_Zeta_C"/>
</dbReference>
<name>A0A420WFC9_9PROT</name>
<evidence type="ECO:0000256" key="1">
    <source>
        <dbReference type="ARBA" id="ARBA00010007"/>
    </source>
</evidence>
<dbReference type="GO" id="GO:0004364">
    <property type="term" value="F:glutathione transferase activity"/>
    <property type="evidence" value="ECO:0007669"/>
    <property type="project" value="TreeGrafter"/>
</dbReference>
<dbReference type="Gene3D" id="1.20.1050.10">
    <property type="match status" value="1"/>
</dbReference>
<dbReference type="CDD" id="cd03191">
    <property type="entry name" value="GST_C_Zeta"/>
    <property type="match status" value="1"/>
</dbReference>
<comment type="caution">
    <text evidence="4">The sequence shown here is derived from an EMBL/GenBank/DDBJ whole genome shotgun (WGS) entry which is preliminary data.</text>
</comment>
<dbReference type="GO" id="GO:0016034">
    <property type="term" value="F:maleylacetoacetate isomerase activity"/>
    <property type="evidence" value="ECO:0007669"/>
    <property type="project" value="TreeGrafter"/>
</dbReference>
<dbReference type="SFLD" id="SFLDS00019">
    <property type="entry name" value="Glutathione_Transferase_(cytos"/>
    <property type="match status" value="1"/>
</dbReference>
<proteinExistence type="inferred from homology"/>
<dbReference type="InterPro" id="IPR010987">
    <property type="entry name" value="Glutathione-S-Trfase_C-like"/>
</dbReference>
<dbReference type="EMBL" id="RBII01000002">
    <property type="protein sequence ID" value="RKQ69691.1"/>
    <property type="molecule type" value="Genomic_DNA"/>
</dbReference>
<evidence type="ECO:0000259" key="3">
    <source>
        <dbReference type="PROSITE" id="PS50405"/>
    </source>
</evidence>
<organism evidence="4 5">
    <name type="scientific">Litorimonas taeanensis</name>
    <dbReference type="NCBI Taxonomy" id="568099"/>
    <lineage>
        <taxon>Bacteria</taxon>
        <taxon>Pseudomonadati</taxon>
        <taxon>Pseudomonadota</taxon>
        <taxon>Alphaproteobacteria</taxon>
        <taxon>Maricaulales</taxon>
        <taxon>Robiginitomaculaceae</taxon>
    </lineage>
</organism>
<dbReference type="AlphaFoldDB" id="A0A420WFC9"/>
<dbReference type="InterPro" id="IPR036282">
    <property type="entry name" value="Glutathione-S-Trfase_C_sf"/>
</dbReference>
<sequence length="212" mass="23735">MMTLHGYWRSSASYRVRIAFALKGVEVNHHAVNLRTGEQSKDTHLARNVQGYVPVLELEDGTQLTQSLAIMDYLDATYPEPRLMPPEPILRSKILAASLIIASDISPIQNLSVLKFIRAEHGQDDVGVTKWAAHWIAKGFKALELIAQAHETEFLMTDAPGFFECCLIPQAYNAKRFGVDMTQFPKLSAINAACLQRPEFEKARPENQLDAV</sequence>
<dbReference type="RefSeq" id="WP_233345622.1">
    <property type="nucleotide sequence ID" value="NZ_RBII01000002.1"/>
</dbReference>
<dbReference type="GO" id="GO:0006749">
    <property type="term" value="P:glutathione metabolic process"/>
    <property type="evidence" value="ECO:0007669"/>
    <property type="project" value="TreeGrafter"/>
</dbReference>
<feature type="domain" description="GST C-terminal" evidence="3">
    <location>
        <begin position="87"/>
        <end position="212"/>
    </location>
</feature>
<comment type="similarity">
    <text evidence="1">Belongs to the GST superfamily. Zeta family.</text>
</comment>
<dbReference type="PROSITE" id="PS50405">
    <property type="entry name" value="GST_CTER"/>
    <property type="match status" value="1"/>
</dbReference>